<keyword evidence="3" id="KW-1185">Reference proteome</keyword>
<gene>
    <name evidence="2" type="ORF">M9458_002570</name>
</gene>
<dbReference type="AlphaFoldDB" id="A0ABD0S3D7"/>
<evidence type="ECO:0000256" key="1">
    <source>
        <dbReference type="SAM" id="MobiDB-lite"/>
    </source>
</evidence>
<protein>
    <submittedName>
        <fullName evidence="2">Uncharacterized protein</fullName>
    </submittedName>
</protein>
<feature type="compositionally biased region" description="Acidic residues" evidence="1">
    <location>
        <begin position="47"/>
        <end position="61"/>
    </location>
</feature>
<name>A0ABD0S3D7_CIRMR</name>
<reference evidence="2 3" key="1">
    <citation type="submission" date="2024-05" db="EMBL/GenBank/DDBJ databases">
        <title>Genome sequencing and assembly of Indian major carp, Cirrhinus mrigala (Hamilton, 1822).</title>
        <authorList>
            <person name="Mohindra V."/>
            <person name="Chowdhury L.M."/>
            <person name="Lal K."/>
            <person name="Jena J.K."/>
        </authorList>
    </citation>
    <scope>NUCLEOTIDE SEQUENCE [LARGE SCALE GENOMIC DNA]</scope>
    <source>
        <strain evidence="2">CM1030</strain>
        <tissue evidence="2">Blood</tissue>
    </source>
</reference>
<feature type="compositionally biased region" description="Basic residues" evidence="1">
    <location>
        <begin position="121"/>
        <end position="133"/>
    </location>
</feature>
<feature type="compositionally biased region" description="Basic residues" evidence="1">
    <location>
        <begin position="85"/>
        <end position="97"/>
    </location>
</feature>
<organism evidence="2 3">
    <name type="scientific">Cirrhinus mrigala</name>
    <name type="common">Mrigala</name>
    <dbReference type="NCBI Taxonomy" id="683832"/>
    <lineage>
        <taxon>Eukaryota</taxon>
        <taxon>Metazoa</taxon>
        <taxon>Chordata</taxon>
        <taxon>Craniata</taxon>
        <taxon>Vertebrata</taxon>
        <taxon>Euteleostomi</taxon>
        <taxon>Actinopterygii</taxon>
        <taxon>Neopterygii</taxon>
        <taxon>Teleostei</taxon>
        <taxon>Ostariophysi</taxon>
        <taxon>Cypriniformes</taxon>
        <taxon>Cyprinidae</taxon>
        <taxon>Labeoninae</taxon>
        <taxon>Labeonini</taxon>
        <taxon>Cirrhinus</taxon>
    </lineage>
</organism>
<evidence type="ECO:0000313" key="3">
    <source>
        <dbReference type="Proteomes" id="UP001529510"/>
    </source>
</evidence>
<sequence length="146" mass="16385">DERLIVEEDESDGGSGIELEAEEGTGVKRGDHSEEMLDRALIGTIDKEEEQMSTEEADMWMEETSSGEGVLVTGNGATSTQGPKPPRRKPRRTRRPPTKLSLESQVVKMESDHQKMERGRKLWLKAKSMRSSRAHAEPYCMHSDNS</sequence>
<feature type="compositionally biased region" description="Basic and acidic residues" evidence="1">
    <location>
        <begin position="109"/>
        <end position="120"/>
    </location>
</feature>
<dbReference type="EMBL" id="JAMKFB020000001">
    <property type="protein sequence ID" value="KAL0204552.1"/>
    <property type="molecule type" value="Genomic_DNA"/>
</dbReference>
<feature type="compositionally biased region" description="Basic and acidic residues" evidence="1">
    <location>
        <begin position="25"/>
        <end position="38"/>
    </location>
</feature>
<accession>A0ABD0S3D7</accession>
<feature type="non-terminal residue" evidence="2">
    <location>
        <position position="1"/>
    </location>
</feature>
<proteinExistence type="predicted"/>
<comment type="caution">
    <text evidence="2">The sequence shown here is derived from an EMBL/GenBank/DDBJ whole genome shotgun (WGS) entry which is preliminary data.</text>
</comment>
<dbReference type="Proteomes" id="UP001529510">
    <property type="component" value="Unassembled WGS sequence"/>
</dbReference>
<evidence type="ECO:0000313" key="2">
    <source>
        <dbReference type="EMBL" id="KAL0204552.1"/>
    </source>
</evidence>
<feature type="region of interest" description="Disordered" evidence="1">
    <location>
        <begin position="1"/>
        <end position="146"/>
    </location>
</feature>